<evidence type="ECO:0000313" key="1">
    <source>
        <dbReference type="EMBL" id="MPL78289.1"/>
    </source>
</evidence>
<evidence type="ECO:0008006" key="2">
    <source>
        <dbReference type="Google" id="ProtNLM"/>
    </source>
</evidence>
<dbReference type="AlphaFoldDB" id="A0A644UHD3"/>
<organism evidence="1">
    <name type="scientific">bioreactor metagenome</name>
    <dbReference type="NCBI Taxonomy" id="1076179"/>
    <lineage>
        <taxon>unclassified sequences</taxon>
        <taxon>metagenomes</taxon>
        <taxon>ecological metagenomes</taxon>
    </lineage>
</organism>
<comment type="caution">
    <text evidence="1">The sequence shown here is derived from an EMBL/GenBank/DDBJ whole genome shotgun (WGS) entry which is preliminary data.</text>
</comment>
<dbReference type="InterPro" id="IPR043741">
    <property type="entry name" value="DUF5686"/>
</dbReference>
<reference evidence="1" key="1">
    <citation type="submission" date="2019-08" db="EMBL/GenBank/DDBJ databases">
        <authorList>
            <person name="Kucharzyk K."/>
            <person name="Murdoch R.W."/>
            <person name="Higgins S."/>
            <person name="Loffler F."/>
        </authorList>
    </citation>
    <scope>NUCLEOTIDE SEQUENCE</scope>
</reference>
<dbReference type="EMBL" id="VSSQ01000115">
    <property type="protein sequence ID" value="MPL78289.1"/>
    <property type="molecule type" value="Genomic_DNA"/>
</dbReference>
<proteinExistence type="predicted"/>
<name>A0A644UHD3_9ZZZZ</name>
<gene>
    <name evidence="1" type="ORF">SDC9_24153</name>
</gene>
<protein>
    <recommendedName>
        <fullName evidence="2">Carboxypeptidase-like regulatory domain-containing protein</fullName>
    </recommendedName>
</protein>
<sequence length="781" mass="90599">MEIKGNITILVAILTVASMLLPFRTDGQQRKSSAEKENIRTIEIDELVVRGGKIRYRNRGNPAVELIDSVLAYRDKNRSTNFRSLRYQKYEKIVFSFTNLGERLQSMKLLNKFKFVFDNLDTTRSPGRAVLPMYIRERLSDYAYDGETGNANETIRGERMVTFEEHMDDQGIGEWLNYLYEEVDIYQNNIQFLTNKFISPISSVAPTFYRYYITDTLISGGERCTRLYFTPRNKADLLFQGYLYITMDGTYAVKRAEIEVNKNINLNWIKESRIVQEFRRSDRGGWILEKNETAIDLGYSKKGLGFFGQRSVSYRDHIFNEPIPPLNFVKQNARADSVFSRGDDFWERNRHQELSKSERGIYETSDSLNNMPTFRRFVNLMRIVVASYHDFGKFELGPVSTFYSYNPTEGSRARIGGVTTPKFSKRVNLDGHISYGFGDKQFKYKLGTTISLTDRTIYEFPVRSLRFSIQKETKVPGVELYFVHEGSAYLSISRGIDDKLFYNKTIRAEYFHEFENHFSYRLGYNFTRQKPGGGLDFGTIPSLDIGELSVDLRYAPNEQYYQKKTVRVPIPNRHPILQFNYTLGNKLLGGDYNYHLLRFNASKRFYPSVIGYTDAQLETGLVLGTVPFPLLEMHNANQSYIYQATRYNLMNFLEFVSDKYASLFVDHNFNGFILNKIPLIKHLGLREIVTLKILYGGLGDNNNPNLNTPAIMTQWGLMPLPKDKDGNPSTFTLDRGPYMEMSIGIGNIFKVLRVDLIRRLTYTTNPNITKWGVRFRFKFDL</sequence>
<accession>A0A644UHD3</accession>
<dbReference type="Pfam" id="PF18939">
    <property type="entry name" value="DUF5686"/>
    <property type="match status" value="1"/>
</dbReference>